<evidence type="ECO:0000259" key="1">
    <source>
        <dbReference type="Pfam" id="PF09861"/>
    </source>
</evidence>
<feature type="domain" description="LarA-like N-terminal" evidence="1">
    <location>
        <begin position="12"/>
        <end position="180"/>
    </location>
</feature>
<proteinExistence type="predicted"/>
<organism evidence="2 3">
    <name type="scientific">Desulfosarcina widdelii</name>
    <dbReference type="NCBI Taxonomy" id="947919"/>
    <lineage>
        <taxon>Bacteria</taxon>
        <taxon>Pseudomonadati</taxon>
        <taxon>Thermodesulfobacteriota</taxon>
        <taxon>Desulfobacteria</taxon>
        <taxon>Desulfobacterales</taxon>
        <taxon>Desulfosarcinaceae</taxon>
        <taxon>Desulfosarcina</taxon>
    </lineage>
</organism>
<protein>
    <recommendedName>
        <fullName evidence="1">LarA-like N-terminal domain-containing protein</fullName>
    </recommendedName>
</protein>
<dbReference type="Gene3D" id="3.40.50.11440">
    <property type="match status" value="1"/>
</dbReference>
<reference evidence="2 3" key="1">
    <citation type="submission" date="2019-11" db="EMBL/GenBank/DDBJ databases">
        <title>Comparative genomics of hydrocarbon-degrading Desulfosarcina strains.</title>
        <authorList>
            <person name="Watanabe M."/>
            <person name="Kojima H."/>
            <person name="Fukui M."/>
        </authorList>
    </citation>
    <scope>NUCLEOTIDE SEQUENCE [LARGE SCALE GENOMIC DNA]</scope>
    <source>
        <strain evidence="2 3">PP31</strain>
    </source>
</reference>
<dbReference type="Proteomes" id="UP000427769">
    <property type="component" value="Chromosome"/>
</dbReference>
<keyword evidence="3" id="KW-1185">Reference proteome</keyword>
<dbReference type="Pfam" id="PF09861">
    <property type="entry name" value="Lar_N"/>
    <property type="match status" value="1"/>
</dbReference>
<dbReference type="EMBL" id="AP021875">
    <property type="protein sequence ID" value="BBO78499.1"/>
    <property type="molecule type" value="Genomic_DNA"/>
</dbReference>
<evidence type="ECO:0000313" key="3">
    <source>
        <dbReference type="Proteomes" id="UP000427769"/>
    </source>
</evidence>
<dbReference type="OrthoDB" id="9788398at2"/>
<dbReference type="PANTHER" id="PTHR33171:SF17">
    <property type="entry name" value="LARA-LIKE N-TERMINAL DOMAIN-CONTAINING PROTEIN"/>
    <property type="match status" value="1"/>
</dbReference>
<name>A0A5K7ZEB3_9BACT</name>
<dbReference type="GO" id="GO:0050043">
    <property type="term" value="F:lactate racemase activity"/>
    <property type="evidence" value="ECO:0007669"/>
    <property type="project" value="InterPro"/>
</dbReference>
<gene>
    <name evidence="2" type="ORF">DSCW_59160</name>
</gene>
<dbReference type="RefSeq" id="WP_155307129.1">
    <property type="nucleotide sequence ID" value="NZ_AP021875.1"/>
</dbReference>
<accession>A0A5K7ZEB3</accession>
<dbReference type="PANTHER" id="PTHR33171">
    <property type="entry name" value="LAR_N DOMAIN-CONTAINING PROTEIN"/>
    <property type="match status" value="1"/>
</dbReference>
<dbReference type="InterPro" id="IPR048068">
    <property type="entry name" value="LarA-like"/>
</dbReference>
<dbReference type="InterPro" id="IPR018657">
    <property type="entry name" value="LarA-like_N"/>
</dbReference>
<evidence type="ECO:0000313" key="2">
    <source>
        <dbReference type="EMBL" id="BBO78499.1"/>
    </source>
</evidence>
<dbReference type="AlphaFoldDB" id="A0A5K7ZEB3"/>
<dbReference type="KEGG" id="dwd:DSCW_59160"/>
<sequence length="420" mass="46233">MIRAKLHKIKQELDHTQIDNIRQHIHDEFQKQTLSTVIGKGERVAIAVGSRGINQIAEIVKSVVDEVQKAGAKPFIVPSMGSHGGATAEGQKEILENYGISEEKVNAPIVSSMETAHLGETESGIPVCIDKNANEADHIIVINRIKPHTEFKGSIESGLMKMMVIGLGKHKGALNAHNYAVKFGYEKTLTEIGKHIIDNANITFGVGIVENGYGATHTLRAIKGSDIYQKEKQILNIAQKTCPKLPFKSFDILIVDECGKEISGTGMDTKVIGRIMNIYEDELQEPKITRIILRSLTKKTHGNAVGVGLADFVTKNVYENINFEMTYINCLTAVAPEKARLPIVCPNDVEALKAAIGTCGPVDEENIKIVWIKNTSKLSEMYISDGLVNTAKENTRIQFVGEPETITFDDDGNLSRHFFE</sequence>